<dbReference type="SUPFAM" id="SSF46785">
    <property type="entry name" value="Winged helix' DNA-binding domain"/>
    <property type="match status" value="1"/>
</dbReference>
<keyword evidence="2" id="KW-0238">DNA-binding</keyword>
<comment type="caution">
    <text evidence="5">The sequence shown here is derived from an EMBL/GenBank/DDBJ whole genome shotgun (WGS) entry which is preliminary data.</text>
</comment>
<evidence type="ECO:0000313" key="6">
    <source>
        <dbReference type="Proteomes" id="UP000003860"/>
    </source>
</evidence>
<keyword evidence="1" id="KW-0805">Transcription regulation</keyword>
<keyword evidence="6" id="KW-1185">Reference proteome</keyword>
<dbReference type="EMBL" id="ACXX02000004">
    <property type="protein sequence ID" value="EGD48176.1"/>
    <property type="molecule type" value="Genomic_DNA"/>
</dbReference>
<dbReference type="PRINTS" id="PR00598">
    <property type="entry name" value="HTHMARR"/>
</dbReference>
<evidence type="ECO:0000256" key="2">
    <source>
        <dbReference type="ARBA" id="ARBA00023125"/>
    </source>
</evidence>
<evidence type="ECO:0000256" key="1">
    <source>
        <dbReference type="ARBA" id="ARBA00023015"/>
    </source>
</evidence>
<dbReference type="PANTHER" id="PTHR42756">
    <property type="entry name" value="TRANSCRIPTIONAL REGULATOR, MARR"/>
    <property type="match status" value="1"/>
</dbReference>
<sequence>MDEKNKNELHQIGSLFYELLGRFEVLSSKKHLYKDLNELTLIEIKTIVVIGCGETKSMSQIAKTLGVSCGTPTVTIDRLIDKGFVERIRDVEDRRQVFVTLSGSGNEVCRNVNNLWHKVAEKIFGLLSDDERLLFLTVLSKLNSNFGIVFDALVN</sequence>
<dbReference type="AlphaFoldDB" id="F1TAX2"/>
<dbReference type="GO" id="GO:0003677">
    <property type="term" value="F:DNA binding"/>
    <property type="evidence" value="ECO:0007669"/>
    <property type="project" value="UniProtKB-KW"/>
</dbReference>
<dbReference type="InterPro" id="IPR000835">
    <property type="entry name" value="HTH_MarR-typ"/>
</dbReference>
<gene>
    <name evidence="5" type="ORF">Cpap_2326</name>
</gene>
<name>F1TAX2_9FIRM</name>
<dbReference type="Pfam" id="PF01047">
    <property type="entry name" value="MarR"/>
    <property type="match status" value="1"/>
</dbReference>
<organism evidence="5 6">
    <name type="scientific">Ruminiclostridium papyrosolvens DSM 2782</name>
    <dbReference type="NCBI Taxonomy" id="588581"/>
    <lineage>
        <taxon>Bacteria</taxon>
        <taxon>Bacillati</taxon>
        <taxon>Bacillota</taxon>
        <taxon>Clostridia</taxon>
        <taxon>Eubacteriales</taxon>
        <taxon>Oscillospiraceae</taxon>
        <taxon>Ruminiclostridium</taxon>
    </lineage>
</organism>
<dbReference type="OrthoDB" id="5461037at2"/>
<evidence type="ECO:0000256" key="3">
    <source>
        <dbReference type="ARBA" id="ARBA00023163"/>
    </source>
</evidence>
<dbReference type="InterPro" id="IPR036390">
    <property type="entry name" value="WH_DNA-bd_sf"/>
</dbReference>
<evidence type="ECO:0000259" key="4">
    <source>
        <dbReference type="PROSITE" id="PS50995"/>
    </source>
</evidence>
<dbReference type="Gene3D" id="1.10.10.10">
    <property type="entry name" value="Winged helix-like DNA-binding domain superfamily/Winged helix DNA-binding domain"/>
    <property type="match status" value="1"/>
</dbReference>
<dbReference type="eggNOG" id="COG1846">
    <property type="taxonomic scope" value="Bacteria"/>
</dbReference>
<dbReference type="Proteomes" id="UP000003860">
    <property type="component" value="Unassembled WGS sequence"/>
</dbReference>
<protein>
    <submittedName>
        <fullName evidence="5">Transcriptional regulator, MarR family</fullName>
    </submittedName>
</protein>
<dbReference type="SMART" id="SM00347">
    <property type="entry name" value="HTH_MARR"/>
    <property type="match status" value="1"/>
</dbReference>
<dbReference type="GO" id="GO:0003700">
    <property type="term" value="F:DNA-binding transcription factor activity"/>
    <property type="evidence" value="ECO:0007669"/>
    <property type="project" value="InterPro"/>
</dbReference>
<dbReference type="PANTHER" id="PTHR42756:SF1">
    <property type="entry name" value="TRANSCRIPTIONAL REPRESSOR OF EMRAB OPERON"/>
    <property type="match status" value="1"/>
</dbReference>
<reference evidence="5" key="2">
    <citation type="submission" date="2011-01" db="EMBL/GenBank/DDBJ databases">
        <title>The Non-contiguous Finished genome of Clostridium papyrosolvens.</title>
        <authorList>
            <person name="Lucas S."/>
            <person name="Copeland A."/>
            <person name="Lapidus A."/>
            <person name="Cheng J.-F."/>
            <person name="Goodwin L."/>
            <person name="Pitluck S."/>
            <person name="Misra M."/>
            <person name="Chertkov O."/>
            <person name="Detter J.C."/>
            <person name="Han C."/>
            <person name="Tapia R."/>
            <person name="Land M."/>
            <person name="Hauser L."/>
            <person name="Kyrpides N."/>
            <person name="Ivanova N."/>
            <person name="Pagani I."/>
            <person name="Mouttaki H."/>
            <person name="He Z."/>
            <person name="Zhou J."/>
            <person name="Hemme C.L."/>
            <person name="Woyke T."/>
        </authorList>
    </citation>
    <scope>NUCLEOTIDE SEQUENCE [LARGE SCALE GENOMIC DNA]</scope>
    <source>
        <strain evidence="5">DSM 2782</strain>
    </source>
</reference>
<dbReference type="RefSeq" id="WP_004618216.1">
    <property type="nucleotide sequence ID" value="NZ_ACXX02000004.1"/>
</dbReference>
<dbReference type="InterPro" id="IPR036388">
    <property type="entry name" value="WH-like_DNA-bd_sf"/>
</dbReference>
<proteinExistence type="predicted"/>
<feature type="domain" description="HTH marR-type" evidence="4">
    <location>
        <begin position="12"/>
        <end position="144"/>
    </location>
</feature>
<evidence type="ECO:0000313" key="5">
    <source>
        <dbReference type="EMBL" id="EGD48176.1"/>
    </source>
</evidence>
<reference evidence="5" key="1">
    <citation type="submission" date="2009-07" db="EMBL/GenBank/DDBJ databases">
        <authorList>
            <consortium name="US DOE Joint Genome Institute (JGI-PGF)"/>
            <person name="Lucas S."/>
            <person name="Copeland A."/>
            <person name="Lapidus A."/>
            <person name="Glavina del Rio T."/>
            <person name="Tice H."/>
            <person name="Bruce D."/>
            <person name="Goodwin L."/>
            <person name="Pitluck S."/>
            <person name="Larimer F."/>
            <person name="Land M.L."/>
            <person name="Mouttaki H."/>
            <person name="He Z."/>
            <person name="Zhou J."/>
            <person name="Hemme C.L."/>
        </authorList>
    </citation>
    <scope>NUCLEOTIDE SEQUENCE [LARGE SCALE GENOMIC DNA]</scope>
    <source>
        <strain evidence="5">DSM 2782</strain>
    </source>
</reference>
<dbReference type="STRING" id="588581.Cpap_2326"/>
<keyword evidence="3" id="KW-0804">Transcription</keyword>
<accession>F1TAX2</accession>
<dbReference type="PROSITE" id="PS50995">
    <property type="entry name" value="HTH_MARR_2"/>
    <property type="match status" value="1"/>
</dbReference>